<dbReference type="Gene3D" id="3.40.50.150">
    <property type="entry name" value="Vaccinia Virus protein VP39"/>
    <property type="match status" value="1"/>
</dbReference>
<keyword evidence="1" id="KW-0489">Methyltransferase</keyword>
<proteinExistence type="predicted"/>
<keyword evidence="1" id="KW-0808">Transferase</keyword>
<dbReference type="InterPro" id="IPR002052">
    <property type="entry name" value="DNA_methylase_N6_adenine_CS"/>
</dbReference>
<protein>
    <recommendedName>
        <fullName evidence="4">Methyltransferase small domain-containing protein</fullName>
    </recommendedName>
</protein>
<dbReference type="EMBL" id="CP016908">
    <property type="protein sequence ID" value="APR99974.1"/>
    <property type="molecule type" value="Genomic_DNA"/>
</dbReference>
<evidence type="ECO:0000313" key="5">
    <source>
        <dbReference type="EMBL" id="APR99974.1"/>
    </source>
</evidence>
<evidence type="ECO:0000313" key="6">
    <source>
        <dbReference type="Proteomes" id="UP000185544"/>
    </source>
</evidence>
<keyword evidence="6" id="KW-1185">Reference proteome</keyword>
<dbReference type="PANTHER" id="PTHR47739:SF1">
    <property type="entry name" value="TRNA1(VAL) (ADENINE(37)-N6)-METHYLTRANSFERASE"/>
    <property type="match status" value="1"/>
</dbReference>
<dbReference type="InterPro" id="IPR007848">
    <property type="entry name" value="Small_mtfrase_dom"/>
</dbReference>
<evidence type="ECO:0000256" key="2">
    <source>
        <dbReference type="ARBA" id="ARBA00022691"/>
    </source>
</evidence>
<feature type="compositionally biased region" description="Low complexity" evidence="3">
    <location>
        <begin position="227"/>
        <end position="236"/>
    </location>
</feature>
<dbReference type="GO" id="GO:0008757">
    <property type="term" value="F:S-adenosylmethionine-dependent methyltransferase activity"/>
    <property type="evidence" value="ECO:0007669"/>
    <property type="project" value="UniProtKB-ARBA"/>
</dbReference>
<feature type="compositionally biased region" description="Polar residues" evidence="3">
    <location>
        <begin position="249"/>
        <end position="259"/>
    </location>
</feature>
<feature type="domain" description="Methyltransferase small" evidence="4">
    <location>
        <begin position="28"/>
        <end position="121"/>
    </location>
</feature>
<dbReference type="InterPro" id="IPR050210">
    <property type="entry name" value="tRNA_Adenine-N(6)_MTase"/>
</dbReference>
<organism evidence="5 6">
    <name type="scientific">Pajaroellobacter abortibovis</name>
    <dbReference type="NCBI Taxonomy" id="1882918"/>
    <lineage>
        <taxon>Bacteria</taxon>
        <taxon>Pseudomonadati</taxon>
        <taxon>Myxococcota</taxon>
        <taxon>Polyangia</taxon>
        <taxon>Polyangiales</taxon>
        <taxon>Polyangiaceae</taxon>
    </lineage>
</organism>
<reference evidence="5 6" key="1">
    <citation type="submission" date="2016-08" db="EMBL/GenBank/DDBJ databases">
        <title>Identification and validation of antigenic proteins from Pajaroellobacter abortibovis using de-novo genome sequence assembly and reverse vaccinology.</title>
        <authorList>
            <person name="Welly B.T."/>
            <person name="Miller M.R."/>
            <person name="Stott J.L."/>
            <person name="Blanchard M.T."/>
            <person name="Islas-Trejo A.D."/>
            <person name="O'Rourke S.M."/>
            <person name="Young A.E."/>
            <person name="Medrano J.F."/>
            <person name="Van Eenennaam A.L."/>
        </authorList>
    </citation>
    <scope>NUCLEOTIDE SEQUENCE [LARGE SCALE GENOMIC DNA]</scope>
    <source>
        <strain evidence="5 6">BTF92-0548A/99-0131</strain>
    </source>
</reference>
<sequence length="267" mass="28878">MRADTLFNGRLTLYQPSLGGYRTNHDAILLAAFAAAQRQARIAFDLGAGVGAVGLSLLHLEIASQVTMIEINPRTAHLAALNLKANGWENRAVVFAQDVSQTARLFVGKADLIVCNPPYIQPGSGHIPTDPSRAQARSGHLKVFISAARQLAGRRARICIVYPAQALSFLLTTLQQAGLEPKRLRSVHTTATTHARIVLIEATLGKKGGLMILPPLIERTHNGYSPELTSLLSSPPAREAQEDEIKLPSRSSINRSSTMAKADRTLR</sequence>
<accession>A0A1L6MWY7</accession>
<dbReference type="CDD" id="cd02440">
    <property type="entry name" value="AdoMet_MTases"/>
    <property type="match status" value="1"/>
</dbReference>
<name>A0A1L6MWY7_9BACT</name>
<dbReference type="GO" id="GO:0032259">
    <property type="term" value="P:methylation"/>
    <property type="evidence" value="ECO:0007669"/>
    <property type="project" value="UniProtKB-KW"/>
</dbReference>
<dbReference type="Proteomes" id="UP000185544">
    <property type="component" value="Chromosome"/>
</dbReference>
<evidence type="ECO:0000256" key="3">
    <source>
        <dbReference type="SAM" id="MobiDB-lite"/>
    </source>
</evidence>
<evidence type="ECO:0000256" key="1">
    <source>
        <dbReference type="ARBA" id="ARBA00022603"/>
    </source>
</evidence>
<dbReference type="InterPro" id="IPR029063">
    <property type="entry name" value="SAM-dependent_MTases_sf"/>
</dbReference>
<dbReference type="GO" id="GO:0003676">
    <property type="term" value="F:nucleic acid binding"/>
    <property type="evidence" value="ECO:0007669"/>
    <property type="project" value="InterPro"/>
</dbReference>
<dbReference type="GO" id="GO:0008170">
    <property type="term" value="F:N-methyltransferase activity"/>
    <property type="evidence" value="ECO:0007669"/>
    <property type="project" value="UniProtKB-ARBA"/>
</dbReference>
<dbReference type="KEGG" id="pabo:BCY86_04215"/>
<dbReference type="SUPFAM" id="SSF53335">
    <property type="entry name" value="S-adenosyl-L-methionine-dependent methyltransferases"/>
    <property type="match status" value="1"/>
</dbReference>
<dbReference type="Pfam" id="PF05175">
    <property type="entry name" value="MTS"/>
    <property type="match status" value="1"/>
</dbReference>
<feature type="region of interest" description="Disordered" evidence="3">
    <location>
        <begin position="227"/>
        <end position="267"/>
    </location>
</feature>
<dbReference type="PANTHER" id="PTHR47739">
    <property type="entry name" value="TRNA1(VAL) (ADENINE(37)-N6)-METHYLTRANSFERASE"/>
    <property type="match status" value="1"/>
</dbReference>
<dbReference type="AlphaFoldDB" id="A0A1L6MWY7"/>
<evidence type="ECO:0000259" key="4">
    <source>
        <dbReference type="Pfam" id="PF05175"/>
    </source>
</evidence>
<dbReference type="PROSITE" id="PS00092">
    <property type="entry name" value="N6_MTASE"/>
    <property type="match status" value="1"/>
</dbReference>
<keyword evidence="2" id="KW-0949">S-adenosyl-L-methionine</keyword>
<gene>
    <name evidence="5" type="ORF">BCY86_04215</name>
</gene>